<reference evidence="4" key="1">
    <citation type="submission" date="2017-09" db="EMBL/GenBank/DDBJ databases">
        <title>Depth-based differentiation of microbial function through sediment-hosted aquifers and enrichment of novel symbionts in the deep terrestrial subsurface.</title>
        <authorList>
            <person name="Probst A.J."/>
            <person name="Ladd B."/>
            <person name="Jarett J.K."/>
            <person name="Geller-Mcgrath D.E."/>
            <person name="Sieber C.M.K."/>
            <person name="Emerson J.B."/>
            <person name="Anantharaman K."/>
            <person name="Thomas B.C."/>
            <person name="Malmstrom R."/>
            <person name="Stieglmeier M."/>
            <person name="Klingl A."/>
            <person name="Woyke T."/>
            <person name="Ryan C.M."/>
            <person name="Banfield J.F."/>
        </authorList>
    </citation>
    <scope>NUCLEOTIDE SEQUENCE [LARGE SCALE GENOMIC DNA]</scope>
</reference>
<dbReference type="GO" id="GO:0006351">
    <property type="term" value="P:DNA-templated transcription"/>
    <property type="evidence" value="ECO:0007669"/>
    <property type="project" value="TreeGrafter"/>
</dbReference>
<sequence length="233" mass="27621">MVTPLNSLLIYMEHNESISRSEMLKWGKNESRGIIGKMEAMSLVKRKDDEFRLSKNGYEYINNTLENLHVGTPHWDGMWRIVSFSIPEKDRPKRDKFRRFIETLGMRAFFNSLWVSPLDIKSKIAKYVKANFLEKNVVTFEVTQNGTFSNTENLRSAWDLNPIREKYLNFIEKSNEILKSPERSDKYLLKLHIFEFATIVQEDPNLPIEFLPRDWPFYRAKQMYKRLRSAVVG</sequence>
<organism evidence="3 4">
    <name type="scientific">Candidatus Berkelbacteria bacterium CG10_big_fil_rev_8_21_14_0_10_41_12</name>
    <dbReference type="NCBI Taxonomy" id="1974513"/>
    <lineage>
        <taxon>Bacteria</taxon>
        <taxon>Candidatus Berkelbacteria</taxon>
    </lineage>
</organism>
<comment type="caution">
    <text evidence="3">The sequence shown here is derived from an EMBL/GenBank/DDBJ whole genome shotgun (WGS) entry which is preliminary data.</text>
</comment>
<accession>A0A2M6WXN7</accession>
<name>A0A2M6WXN7_9BACT</name>
<dbReference type="Pfam" id="PF20803">
    <property type="entry name" value="PaaX_M"/>
    <property type="match status" value="1"/>
</dbReference>
<evidence type="ECO:0000259" key="1">
    <source>
        <dbReference type="Pfam" id="PF08223"/>
    </source>
</evidence>
<dbReference type="Gene3D" id="1.20.58.1460">
    <property type="match status" value="1"/>
</dbReference>
<evidence type="ECO:0000313" key="3">
    <source>
        <dbReference type="EMBL" id="PIT97578.1"/>
    </source>
</evidence>
<evidence type="ECO:0000259" key="2">
    <source>
        <dbReference type="Pfam" id="PF20803"/>
    </source>
</evidence>
<feature type="domain" description="Transcriptional repressor PaaX-like C-terminal" evidence="1">
    <location>
        <begin position="158"/>
        <end position="231"/>
    </location>
</feature>
<dbReference type="PANTHER" id="PTHR30319:SF1">
    <property type="entry name" value="TRANSCRIPTIONAL REPRESSOR PAAX"/>
    <property type="match status" value="1"/>
</dbReference>
<dbReference type="EMBL" id="PEZV01000004">
    <property type="protein sequence ID" value="PIT97578.1"/>
    <property type="molecule type" value="Genomic_DNA"/>
</dbReference>
<dbReference type="InterPro" id="IPR048846">
    <property type="entry name" value="PaaX-like_central"/>
</dbReference>
<dbReference type="AlphaFoldDB" id="A0A2M6WXN7"/>
<dbReference type="Pfam" id="PF08223">
    <property type="entry name" value="PaaX_C"/>
    <property type="match status" value="1"/>
</dbReference>
<dbReference type="Proteomes" id="UP000228596">
    <property type="component" value="Unassembled WGS sequence"/>
</dbReference>
<dbReference type="Gene3D" id="3.30.70.2650">
    <property type="match status" value="1"/>
</dbReference>
<dbReference type="PANTHER" id="PTHR30319">
    <property type="entry name" value="PHENYLACETIC ACID REGULATOR-RELATED TRANSCRIPTIONAL REPRESSOR"/>
    <property type="match status" value="1"/>
</dbReference>
<gene>
    <name evidence="3" type="ORF">COT77_00505</name>
</gene>
<protein>
    <submittedName>
        <fullName evidence="3">Uncharacterized protein</fullName>
    </submittedName>
</protein>
<feature type="domain" description="Transcriptional repressor PaaX-like central Cas2-like" evidence="2">
    <location>
        <begin position="73"/>
        <end position="150"/>
    </location>
</feature>
<evidence type="ECO:0000313" key="4">
    <source>
        <dbReference type="Proteomes" id="UP000228596"/>
    </source>
</evidence>
<dbReference type="InterPro" id="IPR013225">
    <property type="entry name" value="PaaX_C"/>
</dbReference>
<proteinExistence type="predicted"/>